<reference evidence="3 4" key="1">
    <citation type="submission" date="2024-09" db="EMBL/GenBank/DDBJ databases">
        <title>Floridaenema gen nov. (Aerosakkonemataceae, Aerosakkonematales ord. nov., Cyanobacteria) from benthic tropical and subtropical fresh waters, with the description of four new species.</title>
        <authorList>
            <person name="Moretto J.A."/>
            <person name="Berthold D.E."/>
            <person name="Lefler F.W."/>
            <person name="Huang I.-S."/>
            <person name="Laughinghouse H. IV."/>
        </authorList>
    </citation>
    <scope>NUCLEOTIDE SEQUENCE [LARGE SCALE GENOMIC DNA]</scope>
    <source>
        <strain evidence="3 4">BLCC-F167</strain>
    </source>
</reference>
<dbReference type="SUPFAM" id="SSF56300">
    <property type="entry name" value="Metallo-dependent phosphatases"/>
    <property type="match status" value="1"/>
</dbReference>
<evidence type="ECO:0000313" key="4">
    <source>
        <dbReference type="Proteomes" id="UP001576780"/>
    </source>
</evidence>
<comment type="similarity">
    <text evidence="1">Belongs to the metallophosphoesterase superfamily. YfcE family.</text>
</comment>
<evidence type="ECO:0000313" key="3">
    <source>
        <dbReference type="EMBL" id="MFB2836208.1"/>
    </source>
</evidence>
<dbReference type="RefSeq" id="WP_413278597.1">
    <property type="nucleotide sequence ID" value="NZ_JBHFNT010000141.1"/>
</dbReference>
<name>A0ABV4WNI9_9CYAN</name>
<sequence length="221" mass="25088">MSLNKELNIIGVIGDVHAEDKFLDKAVHFLKSKNVEKIVCVGDIVDGLGDVNECCNTLMREEILVVSGNHARWLLKNEMRSLKEATQLDSLSEFSQSFLFSLPSTLDFSTPHGLALLCHGLGKNDMVRLTPDDYGYAIDVNTDLQNLIREQKYKYVINGHTHYKMVRNFSKLTIINAGTLKHGHEPGFLLIDFVQQFVQFYKFFAGFMIEDAERVSLTTIR</sequence>
<dbReference type="InterPro" id="IPR024654">
    <property type="entry name" value="Calcineurin-like_PHP_lpxH"/>
</dbReference>
<evidence type="ECO:0000259" key="2">
    <source>
        <dbReference type="Pfam" id="PF12850"/>
    </source>
</evidence>
<gene>
    <name evidence="3" type="ORF">ACE1CA_16870</name>
</gene>
<feature type="domain" description="Calcineurin-like phosphoesterase" evidence="2">
    <location>
        <begin position="10"/>
        <end position="192"/>
    </location>
</feature>
<organism evidence="3 4">
    <name type="scientific">Floridaenema evergladense BLCC-F167</name>
    <dbReference type="NCBI Taxonomy" id="3153639"/>
    <lineage>
        <taxon>Bacteria</taxon>
        <taxon>Bacillati</taxon>
        <taxon>Cyanobacteriota</taxon>
        <taxon>Cyanophyceae</taxon>
        <taxon>Oscillatoriophycideae</taxon>
        <taxon>Aerosakkonematales</taxon>
        <taxon>Aerosakkonemataceae</taxon>
        <taxon>Floridanema</taxon>
        <taxon>Floridanema evergladense</taxon>
    </lineage>
</organism>
<comment type="caution">
    <text evidence="3">The sequence shown here is derived from an EMBL/GenBank/DDBJ whole genome shotgun (WGS) entry which is preliminary data.</text>
</comment>
<dbReference type="CDD" id="cd00838">
    <property type="entry name" value="MPP_superfamily"/>
    <property type="match status" value="1"/>
</dbReference>
<dbReference type="Pfam" id="PF12850">
    <property type="entry name" value="Metallophos_2"/>
    <property type="match status" value="1"/>
</dbReference>
<dbReference type="Proteomes" id="UP001576780">
    <property type="component" value="Unassembled WGS sequence"/>
</dbReference>
<keyword evidence="4" id="KW-1185">Reference proteome</keyword>
<accession>A0ABV4WNI9</accession>
<proteinExistence type="inferred from homology"/>
<evidence type="ECO:0000256" key="1">
    <source>
        <dbReference type="ARBA" id="ARBA00008950"/>
    </source>
</evidence>
<protein>
    <submittedName>
        <fullName evidence="3">Metallophosphoesterase</fullName>
    </submittedName>
</protein>
<dbReference type="InterPro" id="IPR029052">
    <property type="entry name" value="Metallo-depent_PP-like"/>
</dbReference>
<dbReference type="Gene3D" id="3.60.21.10">
    <property type="match status" value="1"/>
</dbReference>
<dbReference type="EMBL" id="JBHFNT010000141">
    <property type="protein sequence ID" value="MFB2836208.1"/>
    <property type="molecule type" value="Genomic_DNA"/>
</dbReference>